<dbReference type="PROSITE" id="PS50012">
    <property type="entry name" value="RCC1_3"/>
    <property type="match status" value="2"/>
</dbReference>
<protein>
    <submittedName>
        <fullName evidence="2">E3 ubiquitin-protein ligase HERC</fullName>
    </submittedName>
</protein>
<evidence type="ECO:0000313" key="2">
    <source>
        <dbReference type="EMBL" id="KAL0480048.1"/>
    </source>
</evidence>
<name>A0AAW2YRN5_9EUKA</name>
<dbReference type="Proteomes" id="UP001431209">
    <property type="component" value="Unassembled WGS sequence"/>
</dbReference>
<dbReference type="AlphaFoldDB" id="A0AAW2YRN5"/>
<evidence type="ECO:0000256" key="1">
    <source>
        <dbReference type="PROSITE-ProRule" id="PRU00235"/>
    </source>
</evidence>
<reference evidence="2 3" key="1">
    <citation type="submission" date="2024-03" db="EMBL/GenBank/DDBJ databases">
        <title>The Acrasis kona genome and developmental transcriptomes reveal deep origins of eukaryotic multicellular pathways.</title>
        <authorList>
            <person name="Sheikh S."/>
            <person name="Fu C.-J."/>
            <person name="Brown M.W."/>
            <person name="Baldauf S.L."/>
        </authorList>
    </citation>
    <scope>NUCLEOTIDE SEQUENCE [LARGE SCALE GENOMIC DNA]</scope>
    <source>
        <strain evidence="2 3">ATCC MYA-3509</strain>
    </source>
</reference>
<keyword evidence="3" id="KW-1185">Reference proteome</keyword>
<feature type="repeat" description="RCC1" evidence="1">
    <location>
        <begin position="360"/>
        <end position="416"/>
    </location>
</feature>
<dbReference type="InterPro" id="IPR000408">
    <property type="entry name" value="Reg_chr_condens"/>
</dbReference>
<comment type="caution">
    <text evidence="2">The sequence shown here is derived from an EMBL/GenBank/DDBJ whole genome shotgun (WGS) entry which is preliminary data.</text>
</comment>
<dbReference type="InterPro" id="IPR009091">
    <property type="entry name" value="RCC1/BLIP-II"/>
</dbReference>
<gene>
    <name evidence="2" type="ORF">AKO1_010936</name>
</gene>
<dbReference type="PRINTS" id="PR00633">
    <property type="entry name" value="RCCNDNSATION"/>
</dbReference>
<dbReference type="PANTHER" id="PTHR45982:SF1">
    <property type="entry name" value="REGULATOR OF CHROMOSOME CONDENSATION"/>
    <property type="match status" value="1"/>
</dbReference>
<sequence length="446" mass="50068">MKVREFLRRLLPFNLDTPSNESKDAGNQQNVIEEKLEPFPSLFDPLIINWGRNMEGNLGRQNKTTERKFISTPGLVDIGVDTAILQVSARAWHTVIITDKGGYGIWHGNLGLGHVLETVTSPNYIPDTYNMGQCATGEGHTLFLRNDCKLFGCGWNMNAQLPELDPGRFHNAEKVVPRVVQLQTQPLEPGDQIRKIVCGYRHSIYLTEHGQCYIADKKGNREVGFKLFQDYEVSEPLVDVDATMHTTILLTKSGKVFMRGHQKLPDEVVQLQSTQFNPMRFSAVSMGRFHALILSRDGQLICIGDVAKNSTSANKTLMDEQYSKSFTNKDGCYLNSDLFDSSIRQISAGRNYNLVLTASGNIYSFGTNTHHQLGRELDERDEPVVGTIHLGSIKPKGYHIAQVSAGCDSSTVVLTKVRRVDLFIYNLLETQKTRSVFIDVEIKIKE</sequence>
<dbReference type="Pfam" id="PF13540">
    <property type="entry name" value="RCC1_2"/>
    <property type="match status" value="1"/>
</dbReference>
<dbReference type="SUPFAM" id="SSF50985">
    <property type="entry name" value="RCC1/BLIP-II"/>
    <property type="match status" value="2"/>
</dbReference>
<accession>A0AAW2YRN5</accession>
<dbReference type="EMBL" id="JAOPGA020000623">
    <property type="protein sequence ID" value="KAL0480048.1"/>
    <property type="molecule type" value="Genomic_DNA"/>
</dbReference>
<organism evidence="2 3">
    <name type="scientific">Acrasis kona</name>
    <dbReference type="NCBI Taxonomy" id="1008807"/>
    <lineage>
        <taxon>Eukaryota</taxon>
        <taxon>Discoba</taxon>
        <taxon>Heterolobosea</taxon>
        <taxon>Tetramitia</taxon>
        <taxon>Eutetramitia</taxon>
        <taxon>Acrasidae</taxon>
        <taxon>Acrasis</taxon>
    </lineage>
</organism>
<feature type="repeat" description="RCC1" evidence="1">
    <location>
        <begin position="45"/>
        <end position="100"/>
    </location>
</feature>
<proteinExistence type="predicted"/>
<dbReference type="InterPro" id="IPR051553">
    <property type="entry name" value="Ran_GTPase-activating"/>
</dbReference>
<dbReference type="PANTHER" id="PTHR45982">
    <property type="entry name" value="REGULATOR OF CHROMOSOME CONDENSATION"/>
    <property type="match status" value="1"/>
</dbReference>
<evidence type="ECO:0000313" key="3">
    <source>
        <dbReference type="Proteomes" id="UP001431209"/>
    </source>
</evidence>
<dbReference type="Gene3D" id="2.130.10.30">
    <property type="entry name" value="Regulator of chromosome condensation 1/beta-lactamase-inhibitor protein II"/>
    <property type="match status" value="2"/>
</dbReference>